<dbReference type="GO" id="GO:0008409">
    <property type="term" value="F:5'-3' exonuclease activity"/>
    <property type="evidence" value="ECO:0007669"/>
    <property type="project" value="UniProtKB-UniRule"/>
</dbReference>
<protein>
    <recommendedName>
        <fullName evidence="10">ATP-dependent helicase/deoxyribonuclease subunit B</fullName>
        <ecNumber evidence="10">3.1.-.-</ecNumber>
    </recommendedName>
    <alternativeName>
        <fullName evidence="10">ATP-dependent helicase/nuclease subunit RexB</fullName>
    </alternativeName>
</protein>
<evidence type="ECO:0000256" key="4">
    <source>
        <dbReference type="ARBA" id="ARBA00022801"/>
    </source>
</evidence>
<keyword evidence="14" id="KW-1185">Reference proteome</keyword>
<evidence type="ECO:0000256" key="5">
    <source>
        <dbReference type="ARBA" id="ARBA00022806"/>
    </source>
</evidence>
<dbReference type="InterPro" id="IPR027417">
    <property type="entry name" value="P-loop_NTPase"/>
</dbReference>
<dbReference type="AlphaFoldDB" id="A0A0R1HQK6"/>
<comment type="caution">
    <text evidence="13">The sequence shown here is derived from an EMBL/GenBank/DDBJ whole genome shotgun (WGS) entry which is preliminary data.</text>
</comment>
<evidence type="ECO:0000256" key="10">
    <source>
        <dbReference type="HAMAP-Rule" id="MF_01453"/>
    </source>
</evidence>
<keyword evidence="9 10" id="KW-0234">DNA repair</keyword>
<dbReference type="GO" id="GO:0000724">
    <property type="term" value="P:double-strand break repair via homologous recombination"/>
    <property type="evidence" value="ECO:0007669"/>
    <property type="project" value="UniProtKB-UniRule"/>
</dbReference>
<dbReference type="OrthoDB" id="9758506at2"/>
<dbReference type="PANTHER" id="PTHR30591:SF1">
    <property type="entry name" value="RECBCD ENZYME SUBUNIT RECC"/>
    <property type="match status" value="1"/>
</dbReference>
<evidence type="ECO:0000259" key="12">
    <source>
        <dbReference type="Pfam" id="PF21445"/>
    </source>
</evidence>
<dbReference type="SUPFAM" id="SSF52540">
    <property type="entry name" value="P-loop containing nucleoside triphosphate hydrolases"/>
    <property type="match status" value="1"/>
</dbReference>
<dbReference type="InterPro" id="IPR014141">
    <property type="entry name" value="DNA_helicase_suRexB"/>
</dbReference>
<dbReference type="Pfam" id="PF21445">
    <property type="entry name" value="ADDB_N"/>
    <property type="match status" value="1"/>
</dbReference>
<proteinExistence type="inferred from homology"/>
<feature type="domain" description="PD-(D/E)XK endonuclease-like" evidence="11">
    <location>
        <begin position="804"/>
        <end position="1077"/>
    </location>
</feature>
<dbReference type="InterPro" id="IPR049035">
    <property type="entry name" value="ADDB_N"/>
</dbReference>
<organism evidence="13 14">
    <name type="scientific">Secundilactobacillus kimchicus JCM 15530</name>
    <dbReference type="NCBI Taxonomy" id="1302272"/>
    <lineage>
        <taxon>Bacteria</taxon>
        <taxon>Bacillati</taxon>
        <taxon>Bacillota</taxon>
        <taxon>Bacilli</taxon>
        <taxon>Lactobacillales</taxon>
        <taxon>Lactobacillaceae</taxon>
        <taxon>Secundilactobacillus</taxon>
    </lineage>
</organism>
<gene>
    <name evidence="10" type="primary">rexB</name>
    <name evidence="13" type="ORF">FC96_GL001700</name>
</gene>
<dbReference type="Pfam" id="PF12705">
    <property type="entry name" value="PDDEXK_1"/>
    <property type="match status" value="1"/>
</dbReference>
<reference evidence="13 14" key="1">
    <citation type="journal article" date="2015" name="Genome Announc.">
        <title>Expanding the biotechnology potential of lactobacilli through comparative genomics of 213 strains and associated genera.</title>
        <authorList>
            <person name="Sun Z."/>
            <person name="Harris H.M."/>
            <person name="McCann A."/>
            <person name="Guo C."/>
            <person name="Argimon S."/>
            <person name="Zhang W."/>
            <person name="Yang X."/>
            <person name="Jeffery I.B."/>
            <person name="Cooney J.C."/>
            <person name="Kagawa T.F."/>
            <person name="Liu W."/>
            <person name="Song Y."/>
            <person name="Salvetti E."/>
            <person name="Wrobel A."/>
            <person name="Rasinkangas P."/>
            <person name="Parkhill J."/>
            <person name="Rea M.C."/>
            <person name="O'Sullivan O."/>
            <person name="Ritari J."/>
            <person name="Douillard F.P."/>
            <person name="Paul Ross R."/>
            <person name="Yang R."/>
            <person name="Briner A.E."/>
            <person name="Felis G.E."/>
            <person name="de Vos W.M."/>
            <person name="Barrangou R."/>
            <person name="Klaenhammer T.R."/>
            <person name="Caufield P.W."/>
            <person name="Cui Y."/>
            <person name="Zhang H."/>
            <person name="O'Toole P.W."/>
        </authorList>
    </citation>
    <scope>NUCLEOTIDE SEQUENCE [LARGE SCALE GENOMIC DNA]</scope>
    <source>
        <strain evidence="13 14">JCM 15530</strain>
    </source>
</reference>
<dbReference type="Gene3D" id="3.40.50.300">
    <property type="entry name" value="P-loop containing nucleotide triphosphate hydrolases"/>
    <property type="match status" value="3"/>
</dbReference>
<dbReference type="GO" id="GO:0004386">
    <property type="term" value="F:helicase activity"/>
    <property type="evidence" value="ECO:0007669"/>
    <property type="project" value="UniProtKB-KW"/>
</dbReference>
<evidence type="ECO:0000256" key="1">
    <source>
        <dbReference type="ARBA" id="ARBA00022722"/>
    </source>
</evidence>
<evidence type="ECO:0000313" key="13">
    <source>
        <dbReference type="EMBL" id="KRK48587.1"/>
    </source>
</evidence>
<keyword evidence="2 10" id="KW-0547">Nucleotide-binding</keyword>
<comment type="miscellaneous">
    <text evidence="10">Despite having helicase-like domains, this subunit does not have helicase activity.</text>
</comment>
<evidence type="ECO:0000256" key="2">
    <source>
        <dbReference type="ARBA" id="ARBA00022741"/>
    </source>
</evidence>
<evidence type="ECO:0000256" key="7">
    <source>
        <dbReference type="ARBA" id="ARBA00022840"/>
    </source>
</evidence>
<comment type="subunit">
    <text evidence="10">Heterodimer of AddA and RexB.</text>
</comment>
<keyword evidence="5 10" id="KW-0347">Helicase</keyword>
<evidence type="ECO:0000256" key="6">
    <source>
        <dbReference type="ARBA" id="ARBA00022839"/>
    </source>
</evidence>
<keyword evidence="8 10" id="KW-0238">DNA-binding</keyword>
<evidence type="ECO:0000256" key="8">
    <source>
        <dbReference type="ARBA" id="ARBA00023125"/>
    </source>
</evidence>
<dbReference type="InterPro" id="IPR038726">
    <property type="entry name" value="PDDEXK_AddAB-type"/>
</dbReference>
<dbReference type="GO" id="GO:0003690">
    <property type="term" value="F:double-stranded DNA binding"/>
    <property type="evidence" value="ECO:0007669"/>
    <property type="project" value="UniProtKB-UniRule"/>
</dbReference>
<comment type="similarity">
    <text evidence="10">Belongs to the helicase family. AddB/RexB type 2 subfamily.</text>
</comment>
<name>A0A0R1HQK6_9LACO</name>
<comment type="caution">
    <text evidence="10">Lacks conserved residue(s) required for the propagation of feature annotation.</text>
</comment>
<dbReference type="PANTHER" id="PTHR30591">
    <property type="entry name" value="RECBCD ENZYME SUBUNIT RECC"/>
    <property type="match status" value="1"/>
</dbReference>
<dbReference type="RefSeq" id="WP_056942368.1">
    <property type="nucleotide sequence ID" value="NZ_AZCX01000003.1"/>
</dbReference>
<keyword evidence="1 10" id="KW-0540">Nuclease</keyword>
<evidence type="ECO:0000259" key="11">
    <source>
        <dbReference type="Pfam" id="PF12705"/>
    </source>
</evidence>
<keyword evidence="3 10" id="KW-0227">DNA damage</keyword>
<dbReference type="HAMAP" id="MF_01453">
    <property type="entry name" value="AddB_type2"/>
    <property type="match status" value="1"/>
</dbReference>
<evidence type="ECO:0000256" key="9">
    <source>
        <dbReference type="ARBA" id="ARBA00023204"/>
    </source>
</evidence>
<dbReference type="EMBL" id="AZCX01000003">
    <property type="protein sequence ID" value="KRK48587.1"/>
    <property type="molecule type" value="Genomic_DNA"/>
</dbReference>
<evidence type="ECO:0000313" key="14">
    <source>
        <dbReference type="Proteomes" id="UP000050911"/>
    </source>
</evidence>
<feature type="domain" description="ATP-dependent helicase/deoxyribonuclease subunit B N-terminal" evidence="12">
    <location>
        <begin position="5"/>
        <end position="297"/>
    </location>
</feature>
<keyword evidence="7 10" id="KW-0067">ATP-binding</keyword>
<dbReference type="EC" id="3.1.-.-" evidence="10"/>
<comment type="function">
    <text evidence="10">The heterodimer acts as both an ATP-dependent DNA helicase and an ATP-dependent, dual-direction single-stranded exonuclease. Recognizes the chi site generating a DNA molecule suitable for the initiation of homologous recombination. This subunit has 5' -&gt; 3' nuclease activity but not helicase activity.</text>
</comment>
<dbReference type="GO" id="GO:0016817">
    <property type="term" value="F:hydrolase activity, acting on acid anhydrides"/>
    <property type="evidence" value="ECO:0007669"/>
    <property type="project" value="InterPro"/>
</dbReference>
<keyword evidence="6 10" id="KW-0269">Exonuclease</keyword>
<evidence type="ECO:0000256" key="3">
    <source>
        <dbReference type="ARBA" id="ARBA00022763"/>
    </source>
</evidence>
<dbReference type="GO" id="GO:0005524">
    <property type="term" value="F:ATP binding"/>
    <property type="evidence" value="ECO:0007669"/>
    <property type="project" value="UniProtKB-UniRule"/>
</dbReference>
<dbReference type="PATRIC" id="fig|1302272.5.peg.1718"/>
<keyword evidence="4 10" id="KW-0378">Hydrolase</keyword>
<sequence>MTLQFVTGPGSVDHQATLLDDLATTFNRFPDDQFYYLVPNHVKFESEVQVLTKLADHAGITDGTYAQTGIQVLSLTRLAWFFMKNTPAYQLPRISQAGLNMLVYQAILDHRSELRLFAGEADRPGFISLLTRQLSELKTGQITVGDLAQVAQKVTGNSADLDAKLHDLVLLYDSFETAMRNKYVANTDLLNQLSDFLATADLSHAHFYFDGFSQTQFSAQETALITTLMTRSAEVKVALTVDRPTPSPAQLDPQNLFYQPARTYARLYQLALANKVKILDNQVATTPRVTPALQQLEYFWRDAFNGHAPQASAKLADESAVQVVQIDNRYAELAWVAARIRQLVAQGYRYRDILVLTRHLDKYETILAPIMAAEEIPYFSDVQRSMADHPLVELIDALFDVKRRYYQYADVMRLLKTELLMPQDDEGHPISVRAFRDALFKTENWVLKMGYQGHRWVQDADWPYARLRSDDLGTQTSQDQETASQINGIRRFIKTTLPPFFKAIDQAQNGREAAQLLVTFLTQNGVVERLTQWRDAAVEAGQLAVAGQPEQTWNTFCDLLDEYVTILGDRAFVADDFLALLQAGFEGASYAQIPSTLDQVVISESGIIQMNNRKITFMIGSTDKVMPDTSVVSALLSDQDREKLTFPEGEYLGDDGVVQLQGEPFVNYLAFMTPQERLYFTFPMNEEGEAVNQLSPYVARIVAHFKLTIQTAHAIPDATDHDISPYLGARRAMLRHLVQASDDSRERNVKLAKPWLYVYQRLVGDSSYRLLTEKLLGSLTYRNVPTPLAPEIVTGLYGHTINSSISKLEEFYQNQYAYFLKYGLKLRERDVFELSAANTGEFFHASLDQLMKQVNAENIDLAKLDDQQLDELVDSVTGRILKDPANLQYAILESSARMAYIKSQLIALIRQTTRVMSQQGHYTPMRAKRTEVMFGQIGAEKGLPALAFDLPNDNRVSVRGKIDRIDVLRLPDAEYLGVVDYKSSEHKVDLNDVYHGIAMQMMTYLDAVQQNIDLLADTETAQLAGALYLHLQNPKFKPSDLRQTDFLSALLKKDRYQGLLVNDDNLFSRLEPQLDKGSAVVYPFRKNANGSIGKAETIVTPSQLQSLLRFTEEKIKAAATAIFAGQLDLNPIKRPDGRTAMQFSPYKAIMQFDPMLTENNYRLLSKIDDPMARIQEEEKQRGLH</sequence>
<accession>A0A0R1HQK6</accession>
<comment type="cofactor">
    <cofactor evidence="10">
        <name>Mg(2+)</name>
        <dbReference type="ChEBI" id="CHEBI:18420"/>
    </cofactor>
</comment>
<dbReference type="STRING" id="1302272.FC96_GL001700"/>
<dbReference type="Proteomes" id="UP000050911">
    <property type="component" value="Unassembled WGS sequence"/>
</dbReference>